<keyword evidence="3" id="KW-1185">Reference proteome</keyword>
<gene>
    <name evidence="2" type="ORF">PSYICH_LOCUS3714</name>
</gene>
<reference evidence="2" key="1">
    <citation type="submission" date="2022-01" db="EMBL/GenBank/DDBJ databases">
        <authorList>
            <person name="King R."/>
        </authorList>
    </citation>
    <scope>NUCLEOTIDE SEQUENCE</scope>
</reference>
<organism evidence="2 3">
    <name type="scientific">Psylliodes chrysocephalus</name>
    <dbReference type="NCBI Taxonomy" id="3402493"/>
    <lineage>
        <taxon>Eukaryota</taxon>
        <taxon>Metazoa</taxon>
        <taxon>Ecdysozoa</taxon>
        <taxon>Arthropoda</taxon>
        <taxon>Hexapoda</taxon>
        <taxon>Insecta</taxon>
        <taxon>Pterygota</taxon>
        <taxon>Neoptera</taxon>
        <taxon>Endopterygota</taxon>
        <taxon>Coleoptera</taxon>
        <taxon>Polyphaga</taxon>
        <taxon>Cucujiformia</taxon>
        <taxon>Chrysomeloidea</taxon>
        <taxon>Chrysomelidae</taxon>
        <taxon>Galerucinae</taxon>
        <taxon>Alticini</taxon>
        <taxon>Psylliodes</taxon>
    </lineage>
</organism>
<accession>A0A9P0G7K7</accession>
<feature type="region of interest" description="Disordered" evidence="1">
    <location>
        <begin position="61"/>
        <end position="89"/>
    </location>
</feature>
<dbReference type="Proteomes" id="UP001153636">
    <property type="component" value="Chromosome 13"/>
</dbReference>
<evidence type="ECO:0000256" key="1">
    <source>
        <dbReference type="SAM" id="MobiDB-lite"/>
    </source>
</evidence>
<evidence type="ECO:0000313" key="3">
    <source>
        <dbReference type="Proteomes" id="UP001153636"/>
    </source>
</evidence>
<dbReference type="OrthoDB" id="6777070at2759"/>
<evidence type="ECO:0000313" key="2">
    <source>
        <dbReference type="EMBL" id="CAH1102843.1"/>
    </source>
</evidence>
<proteinExistence type="predicted"/>
<sequence length="198" mass="22563">MAEIIGGGPPINIIDSPIESEIYEIIGAQMSGFSLKFDTDAIDTLNEKITLVVEDDASEIETVENKEEKEEEETDYTSDTAHQESSSSIGDWTKLSINTLRTPVSKQLDIKDSSGTRKRDNFLKTKLGNWAKAKQDSVSVQQQVLLKQHRQKLAHNEDKHRQEMEHNKETHKQAMLFANEEHEVKMSILKLEKEKLQN</sequence>
<dbReference type="EMBL" id="OV651825">
    <property type="protein sequence ID" value="CAH1102843.1"/>
    <property type="molecule type" value="Genomic_DNA"/>
</dbReference>
<dbReference type="AlphaFoldDB" id="A0A9P0G7K7"/>
<name>A0A9P0G7K7_9CUCU</name>
<protein>
    <submittedName>
        <fullName evidence="2">Uncharacterized protein</fullName>
    </submittedName>
</protein>
<feature type="compositionally biased region" description="Polar residues" evidence="1">
    <location>
        <begin position="77"/>
        <end position="89"/>
    </location>
</feature>